<evidence type="ECO:0000256" key="1">
    <source>
        <dbReference type="SAM" id="SignalP"/>
    </source>
</evidence>
<dbReference type="OrthoDB" id="9812921at2"/>
<sequence length="708" mass="80499">MKKIIQSMFLLFICINVNAQKTELTLKDAVMQQYRAFYPQRSVMVKWIPNSKSYASLSADYQTLVKTDINSGNKTNLINTEELAKITGEAPGYINVVSWKNENQFYLQNKNKFYLINLADKSGTFLNEAPAEAENINFHAASKQIAYTVANNLFLVDAKKEIKQITANKEGTVSGQAIARSEFGITNGIFWSPQGDKIGFYQKDESKVADYPLLNINDTPGSLNSIKYPMAGQSSEQGKAGVYNTQNGKTFFIQPTGDKEDYITNFGWNLDGSEVYIAEVNRDQNHTKLIQYNGFSGEMKKIILEEKNDKWTEPESPVYFVNDQDFIWMSEKDGFMNMYLYNAISGKLVKQLTTNQWVITGIEGYDDKGNIYFTGTGEKPTEKHYFKVNIKSGKQTQLTKEGTHSLIFNDDFTYMFDSYSSVTIPNIEKVMSTKGKTKLNVLTAKNPLENIQMGTAEYGTIKAADKKTDLHYRLIKPSNFDSNKKYPVLVYVYGGPHAQLVTNSWYGGASLWMYWMAEQDYLVFTVDNRGSANRGFEFESVIHRNLGDHEMDDQLEGVKFLKSLPYVDGNRLAVHGWSFGGFMTTSLMLRQPGTFTTGVAGGPVTDWKYYEIMYGERYMDRPAQNKEGYEKASLMNYVKNLDGNLLLIHGTADDVVVMQHNLALVKAFIEAEVQMDFFPYPMHPHNVRGKDRVHLMTKVLNYVLEHNK</sequence>
<dbReference type="InterPro" id="IPR001375">
    <property type="entry name" value="Peptidase_S9_cat"/>
</dbReference>
<comment type="caution">
    <text evidence="4">The sequence shown here is derived from an EMBL/GenBank/DDBJ whole genome shotgun (WGS) entry which is preliminary data.</text>
</comment>
<feature type="chain" id="PRO_5015921429" evidence="1">
    <location>
        <begin position="20"/>
        <end position="708"/>
    </location>
</feature>
<dbReference type="RefSeq" id="WP_111061179.1">
    <property type="nucleotide sequence ID" value="NZ_JBHUCU010000007.1"/>
</dbReference>
<evidence type="ECO:0000259" key="2">
    <source>
        <dbReference type="Pfam" id="PF00326"/>
    </source>
</evidence>
<dbReference type="PANTHER" id="PTHR11731">
    <property type="entry name" value="PROTEASE FAMILY S9B,C DIPEPTIDYL-PEPTIDASE IV-RELATED"/>
    <property type="match status" value="1"/>
</dbReference>
<name>A0A2W1NU41_9FLAO</name>
<dbReference type="InterPro" id="IPR050278">
    <property type="entry name" value="Serine_Prot_S9B/DPPIV"/>
</dbReference>
<dbReference type="InterPro" id="IPR029058">
    <property type="entry name" value="AB_hydrolase_fold"/>
</dbReference>
<dbReference type="GO" id="GO:0008236">
    <property type="term" value="F:serine-type peptidase activity"/>
    <property type="evidence" value="ECO:0007669"/>
    <property type="project" value="InterPro"/>
</dbReference>
<evidence type="ECO:0000313" key="4">
    <source>
        <dbReference type="EMBL" id="PZE18278.1"/>
    </source>
</evidence>
<dbReference type="SUPFAM" id="SSF53474">
    <property type="entry name" value="alpha/beta-Hydrolases"/>
    <property type="match status" value="1"/>
</dbReference>
<dbReference type="Pfam" id="PF00326">
    <property type="entry name" value="Peptidase_S9"/>
    <property type="match status" value="1"/>
</dbReference>
<keyword evidence="1" id="KW-0732">Signal</keyword>
<dbReference type="EMBL" id="QKSB01000001">
    <property type="protein sequence ID" value="PZE18278.1"/>
    <property type="molecule type" value="Genomic_DNA"/>
</dbReference>
<dbReference type="Gene3D" id="3.40.50.1820">
    <property type="entry name" value="alpha/beta hydrolase"/>
    <property type="match status" value="1"/>
</dbReference>
<evidence type="ECO:0000313" key="5">
    <source>
        <dbReference type="Proteomes" id="UP000249248"/>
    </source>
</evidence>
<dbReference type="InterPro" id="IPR002469">
    <property type="entry name" value="Peptidase_S9B_N"/>
</dbReference>
<feature type="domain" description="Dipeptidylpeptidase IV N-terminal" evidence="3">
    <location>
        <begin position="99"/>
        <end position="425"/>
    </location>
</feature>
<keyword evidence="5" id="KW-1185">Reference proteome</keyword>
<organism evidence="4 5">
    <name type="scientific">Putridiphycobacter roseus</name>
    <dbReference type="NCBI Taxonomy" id="2219161"/>
    <lineage>
        <taxon>Bacteria</taxon>
        <taxon>Pseudomonadati</taxon>
        <taxon>Bacteroidota</taxon>
        <taxon>Flavobacteriia</taxon>
        <taxon>Flavobacteriales</taxon>
        <taxon>Crocinitomicaceae</taxon>
        <taxon>Putridiphycobacter</taxon>
    </lineage>
</organism>
<feature type="signal peptide" evidence="1">
    <location>
        <begin position="1"/>
        <end position="19"/>
    </location>
</feature>
<dbReference type="AlphaFoldDB" id="A0A2W1NU41"/>
<proteinExistence type="predicted"/>
<gene>
    <name evidence="4" type="ORF">DNU06_00135</name>
</gene>
<accession>A0A2W1NU41</accession>
<evidence type="ECO:0000259" key="3">
    <source>
        <dbReference type="Pfam" id="PF00930"/>
    </source>
</evidence>
<dbReference type="Proteomes" id="UP000249248">
    <property type="component" value="Unassembled WGS sequence"/>
</dbReference>
<dbReference type="PANTHER" id="PTHR11731:SF193">
    <property type="entry name" value="DIPEPTIDYL PEPTIDASE 9"/>
    <property type="match status" value="1"/>
</dbReference>
<dbReference type="SUPFAM" id="SSF82171">
    <property type="entry name" value="DPP6 N-terminal domain-like"/>
    <property type="match status" value="1"/>
</dbReference>
<reference evidence="4 5" key="1">
    <citation type="submission" date="2018-06" db="EMBL/GenBank/DDBJ databases">
        <title>The draft genome sequence of Crocinitomix sp. SM1701.</title>
        <authorList>
            <person name="Zhang X."/>
        </authorList>
    </citation>
    <scope>NUCLEOTIDE SEQUENCE [LARGE SCALE GENOMIC DNA]</scope>
    <source>
        <strain evidence="4 5">SM1701</strain>
    </source>
</reference>
<dbReference type="GO" id="GO:0008239">
    <property type="term" value="F:dipeptidyl-peptidase activity"/>
    <property type="evidence" value="ECO:0007669"/>
    <property type="project" value="TreeGrafter"/>
</dbReference>
<dbReference type="Pfam" id="PF00930">
    <property type="entry name" value="DPPIV_N"/>
    <property type="match status" value="1"/>
</dbReference>
<dbReference type="GO" id="GO:0006508">
    <property type="term" value="P:proteolysis"/>
    <property type="evidence" value="ECO:0007669"/>
    <property type="project" value="InterPro"/>
</dbReference>
<feature type="domain" description="Peptidase S9 prolyl oligopeptidase catalytic" evidence="2">
    <location>
        <begin position="513"/>
        <end position="706"/>
    </location>
</feature>
<dbReference type="Gene3D" id="2.140.10.30">
    <property type="entry name" value="Dipeptidylpeptidase IV, N-terminal domain"/>
    <property type="match status" value="1"/>
</dbReference>
<protein>
    <submittedName>
        <fullName evidence="4">S9 family peptidase</fullName>
    </submittedName>
</protein>